<comment type="subcellular location">
    <subcellularLocation>
        <location evidence="1">Membrane</location>
        <topology evidence="1">Multi-pass membrane protein</topology>
    </subcellularLocation>
</comment>
<feature type="transmembrane region" description="Helical" evidence="9">
    <location>
        <begin position="174"/>
        <end position="199"/>
    </location>
</feature>
<evidence type="ECO:0000313" key="11">
    <source>
        <dbReference type="EMBL" id="CAG9313056.1"/>
    </source>
</evidence>
<evidence type="ECO:0000256" key="8">
    <source>
        <dbReference type="SAM" id="Coils"/>
    </source>
</evidence>
<dbReference type="SMART" id="SM00100">
    <property type="entry name" value="cNMP"/>
    <property type="match status" value="1"/>
</dbReference>
<feature type="domain" description="Cyclic nucleotide-binding" evidence="10">
    <location>
        <begin position="474"/>
        <end position="574"/>
    </location>
</feature>
<dbReference type="Proteomes" id="UP001162131">
    <property type="component" value="Unassembled WGS sequence"/>
</dbReference>
<evidence type="ECO:0000256" key="7">
    <source>
        <dbReference type="ARBA" id="ARBA00023303"/>
    </source>
</evidence>
<dbReference type="SUPFAM" id="SSF81324">
    <property type="entry name" value="Voltage-gated potassium channels"/>
    <property type="match status" value="1"/>
</dbReference>
<evidence type="ECO:0000256" key="4">
    <source>
        <dbReference type="ARBA" id="ARBA00022989"/>
    </source>
</evidence>
<dbReference type="PANTHER" id="PTHR47823:SF9">
    <property type="entry name" value="CHROMOSOME UNDETERMINED SCAFFOLD_10, WHOLE GENOME SHOTGUN SEQUENCE"/>
    <property type="match status" value="1"/>
</dbReference>
<evidence type="ECO:0000256" key="1">
    <source>
        <dbReference type="ARBA" id="ARBA00004141"/>
    </source>
</evidence>
<name>A0AAU9IIJ8_9CILI</name>
<dbReference type="FunFam" id="1.10.287.70:FF:000123">
    <property type="entry name" value="Potassium channel KAT3"/>
    <property type="match status" value="1"/>
</dbReference>
<evidence type="ECO:0000259" key="10">
    <source>
        <dbReference type="PROSITE" id="PS50042"/>
    </source>
</evidence>
<dbReference type="InterPro" id="IPR014710">
    <property type="entry name" value="RmlC-like_jellyroll"/>
</dbReference>
<keyword evidence="6 9" id="KW-0472">Membrane</keyword>
<keyword evidence="7" id="KW-0407">Ion channel</keyword>
<feature type="transmembrane region" description="Helical" evidence="9">
    <location>
        <begin position="143"/>
        <end position="162"/>
    </location>
</feature>
<organism evidence="11 12">
    <name type="scientific">Blepharisma stoltei</name>
    <dbReference type="NCBI Taxonomy" id="1481888"/>
    <lineage>
        <taxon>Eukaryota</taxon>
        <taxon>Sar</taxon>
        <taxon>Alveolata</taxon>
        <taxon>Ciliophora</taxon>
        <taxon>Postciliodesmatophora</taxon>
        <taxon>Heterotrichea</taxon>
        <taxon>Heterotrichida</taxon>
        <taxon>Blepharismidae</taxon>
        <taxon>Blepharisma</taxon>
    </lineage>
</organism>
<dbReference type="PANTHER" id="PTHR47823">
    <property type="entry name" value="ION_TRANS DOMAIN-CONTAINING PROTEIN"/>
    <property type="match status" value="1"/>
</dbReference>
<dbReference type="Pfam" id="PF00027">
    <property type="entry name" value="cNMP_binding"/>
    <property type="match status" value="1"/>
</dbReference>
<feature type="transmembrane region" description="Helical" evidence="9">
    <location>
        <begin position="291"/>
        <end position="314"/>
    </location>
</feature>
<dbReference type="InterPro" id="IPR018490">
    <property type="entry name" value="cNMP-bd_dom_sf"/>
</dbReference>
<proteinExistence type="predicted"/>
<sequence length="734" mass="84566">MSNVHHLLVPKRERTRKSLMAHRRLTQIHPTVPAEFREKISKNKINPENSKIEQSTFLEHSFVFRSKYQDVWKRARSRLLAVLLLKKNIKTLHTEEYSPPENFEFKRSVSSLRFVEALNENLEKTREPVPCGIIHPDHKFRTYWDLAMLFVLLYTATIMPFSMAFVDSTLWDTWFLMDLIVNMFFIVDLVVNLMCAYITPEGKLVTSRWRIFLKYLKSWLIIDLVSSIPYSLLPGSNTDSSGSYNSSMSLLKLPRLYRLFRISRVIKLLKKYKNSEFMEKLQDFFDLKQNRLRLITTALTVALCVHIATCMWYFSAKLEGFYYDTWVFRNGLMNEDTGTLYLTSLYWAITTLSTVGYGDIHAQTITEKMCAIIWMIFTVYVFSFVIGSLGNMLSTVDSKENVLINKLAVIDEFAKEASLEKDLKHRLRIALRYSTEKTGFSWADKQNIFNELPKNFRYEVAMAMHRGAAKDLTFFADKDQVVVASIVPFLQPVFAAGTELVYDKGEFADEIYFVVKGNVSYVFGKDNKLIRSTQRGGYFGDIEVVSRITRKYAALAVRDSELLIMGKALINIIMDEYPHIWDEIVLVAAERDNVNQKTIAEIEVLNAMKNKGDLASIDMEKYKKEVDRFITRMKYKDLKKKINLDPKKPSLEDVTINDMNDKIESIFKTIEALEVQIKDLGKNAAIAKSPGRPKLPPIFKRGSKSPSVNKAALSSTFSTYCSHSSGEDPMTSLI</sequence>
<accession>A0AAU9IIJ8</accession>
<keyword evidence="4 9" id="KW-1133">Transmembrane helix</keyword>
<feature type="coiled-coil region" evidence="8">
    <location>
        <begin position="656"/>
        <end position="683"/>
    </location>
</feature>
<dbReference type="InterPro" id="IPR005821">
    <property type="entry name" value="Ion_trans_dom"/>
</dbReference>
<keyword evidence="12" id="KW-1185">Reference proteome</keyword>
<dbReference type="GO" id="GO:0016020">
    <property type="term" value="C:membrane"/>
    <property type="evidence" value="ECO:0007669"/>
    <property type="project" value="UniProtKB-SubCell"/>
</dbReference>
<feature type="transmembrane region" description="Helical" evidence="9">
    <location>
        <begin position="340"/>
        <end position="360"/>
    </location>
</feature>
<dbReference type="Gene3D" id="2.60.120.10">
    <property type="entry name" value="Jelly Rolls"/>
    <property type="match status" value="1"/>
</dbReference>
<dbReference type="PROSITE" id="PS50042">
    <property type="entry name" value="CNMP_BINDING_3"/>
    <property type="match status" value="1"/>
</dbReference>
<evidence type="ECO:0000313" key="12">
    <source>
        <dbReference type="Proteomes" id="UP001162131"/>
    </source>
</evidence>
<dbReference type="EMBL" id="CAJZBQ010000009">
    <property type="protein sequence ID" value="CAG9313056.1"/>
    <property type="molecule type" value="Genomic_DNA"/>
</dbReference>
<evidence type="ECO:0000256" key="9">
    <source>
        <dbReference type="SAM" id="Phobius"/>
    </source>
</evidence>
<dbReference type="InterPro" id="IPR000595">
    <property type="entry name" value="cNMP-bd_dom"/>
</dbReference>
<dbReference type="InterPro" id="IPR003938">
    <property type="entry name" value="K_chnl_volt-dep_EAG/ELK/ERG"/>
</dbReference>
<dbReference type="SUPFAM" id="SSF51206">
    <property type="entry name" value="cAMP-binding domain-like"/>
    <property type="match status" value="1"/>
</dbReference>
<evidence type="ECO:0000256" key="5">
    <source>
        <dbReference type="ARBA" id="ARBA00023065"/>
    </source>
</evidence>
<dbReference type="Pfam" id="PF00520">
    <property type="entry name" value="Ion_trans"/>
    <property type="match status" value="1"/>
</dbReference>
<dbReference type="PRINTS" id="PR01463">
    <property type="entry name" value="EAGCHANLFMLY"/>
</dbReference>
<keyword evidence="3 9" id="KW-0812">Transmembrane</keyword>
<dbReference type="Gene3D" id="1.10.287.70">
    <property type="match status" value="1"/>
</dbReference>
<keyword evidence="2" id="KW-0813">Transport</keyword>
<feature type="transmembrane region" description="Helical" evidence="9">
    <location>
        <begin position="372"/>
        <end position="393"/>
    </location>
</feature>
<comment type="caution">
    <text evidence="11">The sequence shown here is derived from an EMBL/GenBank/DDBJ whole genome shotgun (WGS) entry which is preliminary data.</text>
</comment>
<evidence type="ECO:0000256" key="2">
    <source>
        <dbReference type="ARBA" id="ARBA00022448"/>
    </source>
</evidence>
<gene>
    <name evidence="11" type="ORF">BSTOLATCC_MIC7841</name>
</gene>
<reference evidence="11" key="1">
    <citation type="submission" date="2021-09" db="EMBL/GenBank/DDBJ databases">
        <authorList>
            <consortium name="AG Swart"/>
            <person name="Singh M."/>
            <person name="Singh A."/>
            <person name="Seah K."/>
            <person name="Emmerich C."/>
        </authorList>
    </citation>
    <scope>NUCLEOTIDE SEQUENCE</scope>
    <source>
        <strain evidence="11">ATCC30299</strain>
    </source>
</reference>
<evidence type="ECO:0000256" key="6">
    <source>
        <dbReference type="ARBA" id="ARBA00023136"/>
    </source>
</evidence>
<protein>
    <recommendedName>
        <fullName evidence="10">Cyclic nucleotide-binding domain-containing protein</fullName>
    </recommendedName>
</protein>
<dbReference type="CDD" id="cd00038">
    <property type="entry name" value="CAP_ED"/>
    <property type="match status" value="1"/>
</dbReference>
<keyword evidence="8" id="KW-0175">Coiled coil</keyword>
<dbReference type="GO" id="GO:0005249">
    <property type="term" value="F:voltage-gated potassium channel activity"/>
    <property type="evidence" value="ECO:0007669"/>
    <property type="project" value="InterPro"/>
</dbReference>
<dbReference type="AlphaFoldDB" id="A0AAU9IIJ8"/>
<keyword evidence="5" id="KW-0406">Ion transport</keyword>
<evidence type="ECO:0000256" key="3">
    <source>
        <dbReference type="ARBA" id="ARBA00022692"/>
    </source>
</evidence>